<dbReference type="Pfam" id="PF14114">
    <property type="entry name" value="DUF4286"/>
    <property type="match status" value="1"/>
</dbReference>
<dbReference type="InterPro" id="IPR025563">
    <property type="entry name" value="DUF4286"/>
</dbReference>
<protein>
    <recommendedName>
        <fullName evidence="3">DUF4286 domain-containing protein</fullName>
    </recommendedName>
</protein>
<dbReference type="RefSeq" id="WP_020893672.1">
    <property type="nucleotide sequence ID" value="NZ_BJYV01000021.1"/>
</dbReference>
<organism evidence="1 2">
    <name type="scientific">Cyclobacterium qasimii</name>
    <dbReference type="NCBI Taxonomy" id="1350429"/>
    <lineage>
        <taxon>Bacteria</taxon>
        <taxon>Pseudomonadati</taxon>
        <taxon>Bacteroidota</taxon>
        <taxon>Cytophagia</taxon>
        <taxon>Cytophagales</taxon>
        <taxon>Cyclobacteriaceae</taxon>
        <taxon>Cyclobacterium</taxon>
    </lineage>
</organism>
<evidence type="ECO:0008006" key="3">
    <source>
        <dbReference type="Google" id="ProtNLM"/>
    </source>
</evidence>
<keyword evidence="2" id="KW-1185">Reference proteome</keyword>
<comment type="caution">
    <text evidence="1">The sequence shown here is derived from an EMBL/GenBank/DDBJ whole genome shotgun (WGS) entry which is preliminary data.</text>
</comment>
<gene>
    <name evidence="1" type="ORF">CQA01_37590</name>
</gene>
<accession>A0A512CGB5</accession>
<dbReference type="AlphaFoldDB" id="A0A512CGB5"/>
<dbReference type="Proteomes" id="UP000321301">
    <property type="component" value="Unassembled WGS sequence"/>
</dbReference>
<name>A0A512CGB5_9BACT</name>
<evidence type="ECO:0000313" key="1">
    <source>
        <dbReference type="EMBL" id="GEO23225.1"/>
    </source>
</evidence>
<evidence type="ECO:0000313" key="2">
    <source>
        <dbReference type="Proteomes" id="UP000321301"/>
    </source>
</evidence>
<reference evidence="1 2" key="1">
    <citation type="submission" date="2019-07" db="EMBL/GenBank/DDBJ databases">
        <title>Whole genome shotgun sequence of Cyclobacterium qasimii NBRC 106168.</title>
        <authorList>
            <person name="Hosoyama A."/>
            <person name="Uohara A."/>
            <person name="Ohji S."/>
            <person name="Ichikawa N."/>
        </authorList>
    </citation>
    <scope>NUCLEOTIDE SEQUENCE [LARGE SCALE GENOMIC DNA]</scope>
    <source>
        <strain evidence="1 2">NBRC 106168</strain>
    </source>
</reference>
<proteinExistence type="predicted"/>
<dbReference type="EMBL" id="BJYV01000021">
    <property type="protein sequence ID" value="GEO23225.1"/>
    <property type="molecule type" value="Genomic_DNA"/>
</dbReference>
<sequence length="101" mass="12092">MILYNITINIDSEKEEEFIEWMNQVYLSGIMQTGLFYEKRFFRLLQEDNGEGINFSAQFLAESLEDLKFFQSRYGDIFRERIKEKFGSQFVSFRSVLESVD</sequence>